<dbReference type="Gene3D" id="3.30.70.1440">
    <property type="entry name" value="Multidrug efflux transporter AcrB pore domain"/>
    <property type="match status" value="1"/>
</dbReference>
<feature type="transmembrane region" description="Helical" evidence="9">
    <location>
        <begin position="436"/>
        <end position="459"/>
    </location>
</feature>
<dbReference type="Gene3D" id="1.20.1640.10">
    <property type="entry name" value="Multidrug efflux transporter AcrB transmembrane domain"/>
    <property type="match status" value="2"/>
</dbReference>
<evidence type="ECO:0000259" key="10">
    <source>
        <dbReference type="PROSITE" id="PS50156"/>
    </source>
</evidence>
<feature type="transmembrane region" description="Helical" evidence="9">
    <location>
        <begin position="875"/>
        <end position="893"/>
    </location>
</feature>
<dbReference type="Gene3D" id="3.30.70.1320">
    <property type="entry name" value="Multidrug efflux transporter AcrB pore domain like"/>
    <property type="match status" value="1"/>
</dbReference>
<evidence type="ECO:0000256" key="6">
    <source>
        <dbReference type="ARBA" id="ARBA00022692"/>
    </source>
</evidence>
<evidence type="ECO:0000256" key="4">
    <source>
        <dbReference type="ARBA" id="ARBA00022475"/>
    </source>
</evidence>
<accession>A0A9X2L7H1</accession>
<evidence type="ECO:0000256" key="7">
    <source>
        <dbReference type="ARBA" id="ARBA00022989"/>
    </source>
</evidence>
<feature type="domain" description="SSD" evidence="10">
    <location>
        <begin position="367"/>
        <end position="496"/>
    </location>
</feature>
<evidence type="ECO:0000256" key="9">
    <source>
        <dbReference type="RuleBase" id="RU364070"/>
    </source>
</evidence>
<dbReference type="SUPFAM" id="SSF82693">
    <property type="entry name" value="Multidrug efflux transporter AcrB pore domain, PN1, PN2, PC1 and PC2 subdomains"/>
    <property type="match status" value="4"/>
</dbReference>
<feature type="transmembrane region" description="Helical" evidence="9">
    <location>
        <begin position="341"/>
        <end position="361"/>
    </location>
</feature>
<dbReference type="InterPro" id="IPR004764">
    <property type="entry name" value="MdtF-like"/>
</dbReference>
<keyword evidence="12" id="KW-1185">Reference proteome</keyword>
<organism evidence="11 12">
    <name type="scientific">Parvularcula maris</name>
    <dbReference type="NCBI Taxonomy" id="2965077"/>
    <lineage>
        <taxon>Bacteria</taxon>
        <taxon>Pseudomonadati</taxon>
        <taxon>Pseudomonadota</taxon>
        <taxon>Alphaproteobacteria</taxon>
        <taxon>Parvularculales</taxon>
        <taxon>Parvularculaceae</taxon>
        <taxon>Parvularcula</taxon>
    </lineage>
</organism>
<dbReference type="PANTHER" id="PTHR32063">
    <property type="match status" value="1"/>
</dbReference>
<dbReference type="SUPFAM" id="SSF82714">
    <property type="entry name" value="Multidrug efflux transporter AcrB TolC docking domain, DN and DC subdomains"/>
    <property type="match status" value="2"/>
</dbReference>
<comment type="similarity">
    <text evidence="2 9">Belongs to the resistance-nodulation-cell division (RND) (TC 2.A.6) family.</text>
</comment>
<dbReference type="PANTHER" id="PTHR32063:SF11">
    <property type="entry name" value="CATION OR DRUG EFFLUX SYSTEM PROTEIN"/>
    <property type="match status" value="1"/>
</dbReference>
<dbReference type="NCBIfam" id="TIGR00915">
    <property type="entry name" value="2A0602"/>
    <property type="match status" value="1"/>
</dbReference>
<dbReference type="GO" id="GO:0042910">
    <property type="term" value="F:xenobiotic transmembrane transporter activity"/>
    <property type="evidence" value="ECO:0007669"/>
    <property type="project" value="TreeGrafter"/>
</dbReference>
<dbReference type="PRINTS" id="PR00702">
    <property type="entry name" value="ACRIFLAVINRP"/>
</dbReference>
<feature type="transmembrane region" description="Helical" evidence="9">
    <location>
        <begin position="368"/>
        <end position="389"/>
    </location>
</feature>
<dbReference type="PROSITE" id="PS50156">
    <property type="entry name" value="SSD"/>
    <property type="match status" value="1"/>
</dbReference>
<dbReference type="AlphaFoldDB" id="A0A9X2L7H1"/>
<dbReference type="Gene3D" id="3.30.70.1430">
    <property type="entry name" value="Multidrug efflux transporter AcrB pore domain"/>
    <property type="match status" value="2"/>
</dbReference>
<dbReference type="RefSeq" id="WP_256618310.1">
    <property type="nucleotide sequence ID" value="NZ_JANIBC010000002.1"/>
</dbReference>
<evidence type="ECO:0000313" key="12">
    <source>
        <dbReference type="Proteomes" id="UP001142610"/>
    </source>
</evidence>
<feature type="transmembrane region" description="Helical" evidence="9">
    <location>
        <begin position="973"/>
        <end position="994"/>
    </location>
</feature>
<dbReference type="Pfam" id="PF00873">
    <property type="entry name" value="ACR_tran"/>
    <property type="match status" value="1"/>
</dbReference>
<feature type="transmembrane region" description="Helical" evidence="9">
    <location>
        <begin position="395"/>
        <end position="415"/>
    </location>
</feature>
<feature type="transmembrane region" description="Helical" evidence="9">
    <location>
        <begin position="545"/>
        <end position="565"/>
    </location>
</feature>
<evidence type="ECO:0000313" key="11">
    <source>
        <dbReference type="EMBL" id="MCQ8184490.1"/>
    </source>
</evidence>
<dbReference type="EMBL" id="JANIBC010000002">
    <property type="protein sequence ID" value="MCQ8184490.1"/>
    <property type="molecule type" value="Genomic_DNA"/>
</dbReference>
<keyword evidence="4" id="KW-1003">Cell membrane</keyword>
<name>A0A9X2L7H1_9PROT</name>
<keyword evidence="6 9" id="KW-0812">Transmembrane</keyword>
<keyword evidence="7 9" id="KW-1133">Transmembrane helix</keyword>
<evidence type="ECO:0000256" key="8">
    <source>
        <dbReference type="ARBA" id="ARBA00023136"/>
    </source>
</evidence>
<keyword evidence="5 9" id="KW-0997">Cell inner membrane</keyword>
<dbReference type="Gene3D" id="3.30.2090.10">
    <property type="entry name" value="Multidrug efflux transporter AcrB TolC docking domain, DN and DC subdomains"/>
    <property type="match status" value="2"/>
</dbReference>
<feature type="transmembrane region" description="Helical" evidence="9">
    <location>
        <begin position="12"/>
        <end position="32"/>
    </location>
</feature>
<dbReference type="FunFam" id="3.30.70.1430:FF:000001">
    <property type="entry name" value="Efflux pump membrane transporter"/>
    <property type="match status" value="1"/>
</dbReference>
<evidence type="ECO:0000256" key="1">
    <source>
        <dbReference type="ARBA" id="ARBA00004429"/>
    </source>
</evidence>
<feature type="transmembrane region" description="Helical" evidence="9">
    <location>
        <begin position="1006"/>
        <end position="1035"/>
    </location>
</feature>
<proteinExistence type="inferred from homology"/>
<keyword evidence="8 9" id="KW-0472">Membrane</keyword>
<comment type="caution">
    <text evidence="11">The sequence shown here is derived from an EMBL/GenBank/DDBJ whole genome shotgun (WGS) entry which is preliminary data.</text>
</comment>
<protein>
    <recommendedName>
        <fullName evidence="9">Efflux pump membrane transporter</fullName>
    </recommendedName>
</protein>
<feature type="transmembrane region" description="Helical" evidence="9">
    <location>
        <begin position="928"/>
        <end position="952"/>
    </location>
</feature>
<dbReference type="FunFam" id="1.20.1640.10:FF:000001">
    <property type="entry name" value="Efflux pump membrane transporter"/>
    <property type="match status" value="1"/>
</dbReference>
<dbReference type="SUPFAM" id="SSF82866">
    <property type="entry name" value="Multidrug efflux transporter AcrB transmembrane domain"/>
    <property type="match status" value="2"/>
</dbReference>
<dbReference type="GO" id="GO:0009636">
    <property type="term" value="P:response to toxic substance"/>
    <property type="evidence" value="ECO:0007669"/>
    <property type="project" value="UniProtKB-ARBA"/>
</dbReference>
<evidence type="ECO:0000256" key="3">
    <source>
        <dbReference type="ARBA" id="ARBA00022448"/>
    </source>
</evidence>
<gene>
    <name evidence="11" type="ORF">NOG11_03735</name>
</gene>
<feature type="transmembrane region" description="Helical" evidence="9">
    <location>
        <begin position="900"/>
        <end position="922"/>
    </location>
</feature>
<feature type="transmembrane region" description="Helical" evidence="9">
    <location>
        <begin position="471"/>
        <end position="498"/>
    </location>
</feature>
<reference evidence="11" key="1">
    <citation type="submission" date="2022-07" db="EMBL/GenBank/DDBJ databases">
        <title>Parvularcula maris sp. nov., an algicidal bacterium isolated from seawater.</title>
        <authorList>
            <person name="Li F."/>
        </authorList>
    </citation>
    <scope>NUCLEOTIDE SEQUENCE</scope>
    <source>
        <strain evidence="11">BGMRC 0090</strain>
    </source>
</reference>
<dbReference type="Proteomes" id="UP001142610">
    <property type="component" value="Unassembled WGS sequence"/>
</dbReference>
<evidence type="ECO:0000256" key="2">
    <source>
        <dbReference type="ARBA" id="ARBA00010942"/>
    </source>
</evidence>
<keyword evidence="3 9" id="KW-0813">Transport</keyword>
<evidence type="ECO:0000256" key="5">
    <source>
        <dbReference type="ARBA" id="ARBA00022519"/>
    </source>
</evidence>
<dbReference type="GO" id="GO:0005886">
    <property type="term" value="C:plasma membrane"/>
    <property type="evidence" value="ECO:0007669"/>
    <property type="project" value="UniProtKB-SubCell"/>
</dbReference>
<dbReference type="InterPro" id="IPR001036">
    <property type="entry name" value="Acrflvin-R"/>
</dbReference>
<dbReference type="GO" id="GO:0015562">
    <property type="term" value="F:efflux transmembrane transporter activity"/>
    <property type="evidence" value="ECO:0007669"/>
    <property type="project" value="InterPro"/>
</dbReference>
<dbReference type="InterPro" id="IPR000731">
    <property type="entry name" value="SSD"/>
</dbReference>
<dbReference type="InterPro" id="IPR027463">
    <property type="entry name" value="AcrB_DN_DC_subdom"/>
</dbReference>
<comment type="subcellular location">
    <subcellularLocation>
        <location evidence="1 9">Cell inner membrane</location>
        <topology evidence="1 9">Multi-pass membrane protein</topology>
    </subcellularLocation>
</comment>
<sequence>MPISNFFIDRPIFASVISIITMIVGFISYVALPVAQFPEVAPPTVQVSATYPGASADTVAKTVATPIEQEINGVEGMIYMQSQAVDGQVTTTISFAQGTNIDDAQVLVQNRVARAEPRLPEPVRRLGVVTQKSSPDFLMVIHLLSPDETYDQLYVSNYATLQVRDRLSRVDGVGQVLVFGARDYAMRIWIDPHKAAELDLSVGDIVRSLRAQNVQVASGTLGQSPIADPSAFQLAVQTQGRLTAPEEFGNIIIRSDGEDSLVRVRDVARVELGAQDYNTNAYLDNQPAVAMAIFQRPGSNALTTAGEVLELIEDLSGDFPPGLEYQVIYNPTEFVDQSVKAVYRTLFEATLLVVLVVFIFLQSVRAAMIPVIAIPVSLIGTFAIMNAFGFSLNTLSLFGLVLAIGIVVDDAIVVVENVERNLEQGKSPREATRDSMAEIGGALIATSLVLCAVFVPTAFIPGLSGAFYRQFALTIAASTVISTIVSLTLSPAMATLLLRPKEEGESNRPAFLKPLDEFFGWFNRGFDRLSSTYADWVCRVVRRGLIAGAVYGVLLLATVGVFRAVPGGFVPAQDQGYLITVVNLPQGASLQRTDEIVQKVTALGLEVEGVEHAAQFAGFNGATFTNASNAGAIFFTMSDFGTRPGYLDIQNELQQKLAGAIDEAFVLVIAPPPIRGIGNGSGFKMMVQDRTGAGLPALQQAAFSLMMAANEDPDLRNVITFFETSTPQIYLDIDRQKAELMGLPVSNVFEALEGYLGSSFINDFNYLGRTYRVTAQADDVFRRDVDDISAYYARNAQGEMVPVGAVAEAERTTGASRVLRFNLYPSAAVQGEPVIGVSSGEAIARMEALAEEVLPPGFGFEWTEIAYQQTSAGNTGSLAFVLAVVFVFLFLAAQYESLTLPLAVILIVPMGLLSAMVGVMVAGQANTILTQIGLVVLIGLATKNAVLIVEFAKQLQEREGMSRYAAATEAAKIRLRPVLMTAFSFILGVLPLVLASGAGAEMRNVLGVAVFAGMLGVTLFGLFLTPVFYVFAAWIEEKMEGRGKDKELDSSTQMGAAE</sequence>
<dbReference type="NCBIfam" id="NF000282">
    <property type="entry name" value="RND_permease_1"/>
    <property type="match status" value="1"/>
</dbReference>